<organism evidence="1 2">
    <name type="scientific">Marinithermus hydrothermalis (strain DSM 14884 / JCM 11576 / T1)</name>
    <dbReference type="NCBI Taxonomy" id="869210"/>
    <lineage>
        <taxon>Bacteria</taxon>
        <taxon>Thermotogati</taxon>
        <taxon>Deinococcota</taxon>
        <taxon>Deinococci</taxon>
        <taxon>Thermales</taxon>
        <taxon>Thermaceae</taxon>
        <taxon>Marinithermus</taxon>
    </lineage>
</organism>
<evidence type="ECO:0000313" key="2">
    <source>
        <dbReference type="Proteomes" id="UP000007030"/>
    </source>
</evidence>
<dbReference type="EMBL" id="CP002630">
    <property type="protein sequence ID" value="AEB12030.1"/>
    <property type="molecule type" value="Genomic_DNA"/>
</dbReference>
<dbReference type="STRING" id="869210.Marky_1290"/>
<gene>
    <name evidence="1" type="ordered locus">Marky_1290</name>
</gene>
<dbReference type="GO" id="GO:0016301">
    <property type="term" value="F:kinase activity"/>
    <property type="evidence" value="ECO:0007669"/>
    <property type="project" value="UniProtKB-KW"/>
</dbReference>
<dbReference type="AlphaFoldDB" id="F2NK59"/>
<proteinExistence type="predicted"/>
<dbReference type="eggNOG" id="COG2205">
    <property type="taxonomic scope" value="Bacteria"/>
</dbReference>
<keyword evidence="1" id="KW-0808">Transferase</keyword>
<dbReference type="HOGENOM" id="CLU_1155330_0_0_0"/>
<dbReference type="Proteomes" id="UP000007030">
    <property type="component" value="Chromosome"/>
</dbReference>
<reference evidence="1 2" key="1">
    <citation type="journal article" date="2012" name="Stand. Genomic Sci.">
        <title>Complete genome sequence of the aerobic, heterotroph Marinithermus hydrothermalis type strain (T1(T)) from a deep-sea hydrothermal vent chimney.</title>
        <authorList>
            <person name="Copeland A."/>
            <person name="Gu W."/>
            <person name="Yasawong M."/>
            <person name="Lapidus A."/>
            <person name="Lucas S."/>
            <person name="Deshpande S."/>
            <person name="Pagani I."/>
            <person name="Tapia R."/>
            <person name="Cheng J.F."/>
            <person name="Goodwin L.A."/>
            <person name="Pitluck S."/>
            <person name="Liolios K."/>
            <person name="Ivanova N."/>
            <person name="Mavromatis K."/>
            <person name="Mikhailova N."/>
            <person name="Pati A."/>
            <person name="Chen A."/>
            <person name="Palaniappan K."/>
            <person name="Land M."/>
            <person name="Pan C."/>
            <person name="Brambilla E.M."/>
            <person name="Rohde M."/>
            <person name="Tindall B.J."/>
            <person name="Sikorski J."/>
            <person name="Goker M."/>
            <person name="Detter J.C."/>
            <person name="Bristow J."/>
            <person name="Eisen J.A."/>
            <person name="Markowitz V."/>
            <person name="Hugenholtz P."/>
            <person name="Kyrpides N.C."/>
            <person name="Klenk H.P."/>
            <person name="Woyke T."/>
        </authorList>
    </citation>
    <scope>NUCLEOTIDE SEQUENCE [LARGE SCALE GENOMIC DNA]</scope>
    <source>
        <strain evidence="2">DSM 14884 / JCM 11576 / T1</strain>
    </source>
</reference>
<keyword evidence="2" id="KW-1185">Reference proteome</keyword>
<protein>
    <submittedName>
        <fullName evidence="1">Integral membrane sensor signal transduction histidine kinase</fullName>
    </submittedName>
</protein>
<name>F2NK59_MARHT</name>
<sequence length="240" mass="26447">MTRLEVRFLLAAAAAAVLPLIGIWALGWQLLSTAYLGQASGRIEGLAERITAELEARFTTLNRVLDTACHLADPNPTWSLEVALARLPELDAATLTQNGRSWSVSRFVVLTPGASVPPAPPGSVRTDPWGEPVLRIEQHCLRGTLKADVRLRPIFDLVARVPPGYRARLISPQEGLLASSDLTEVLNPNISHQDKSLWRSTRRLTNGWVLAVEAPEHNLVAPLRRANNSFVCYLIWTPKM</sequence>
<dbReference type="KEGG" id="mhd:Marky_1290"/>
<evidence type="ECO:0000313" key="1">
    <source>
        <dbReference type="EMBL" id="AEB12030.1"/>
    </source>
</evidence>
<keyword evidence="1" id="KW-0418">Kinase</keyword>
<accession>F2NK59</accession>